<keyword evidence="4 7" id="KW-0472">Membrane</keyword>
<evidence type="ECO:0000256" key="7">
    <source>
        <dbReference type="SAM" id="Phobius"/>
    </source>
</evidence>
<evidence type="ECO:0000313" key="10">
    <source>
        <dbReference type="Proteomes" id="UP000245207"/>
    </source>
</evidence>
<feature type="region of interest" description="Disordered" evidence="6">
    <location>
        <begin position="371"/>
        <end position="397"/>
    </location>
</feature>
<keyword evidence="3 7" id="KW-1133">Transmembrane helix</keyword>
<evidence type="ECO:0000256" key="2">
    <source>
        <dbReference type="ARBA" id="ARBA00022692"/>
    </source>
</evidence>
<feature type="transmembrane region" description="Helical" evidence="7">
    <location>
        <begin position="20"/>
        <end position="45"/>
    </location>
</feature>
<dbReference type="PANTHER" id="PTHR31448:SF3">
    <property type="entry name" value="MYOSIN-BINDING PROTEIN 2"/>
    <property type="match status" value="1"/>
</dbReference>
<name>A0A2U1NSB1_ARTAN</name>
<evidence type="ECO:0000256" key="3">
    <source>
        <dbReference type="ARBA" id="ARBA00022989"/>
    </source>
</evidence>
<dbReference type="AlphaFoldDB" id="A0A2U1NSB1"/>
<gene>
    <name evidence="9" type="ORF">CTI12_AA235300</name>
</gene>
<evidence type="ECO:0000256" key="4">
    <source>
        <dbReference type="ARBA" id="ARBA00023136"/>
    </source>
</evidence>
<dbReference type="Pfam" id="PF04576">
    <property type="entry name" value="Zein-binding"/>
    <property type="match status" value="1"/>
</dbReference>
<sequence>MAANKFATMVHNNTNKITLVLIYAMLEWMLIFFLLLNSVFSYLIIKFAEFFGLNPPCFSCARIDRFSYHLCEFHSKEISSFGFCSNHKKLAEFDDLCENCSSCVTGFRRKPTNFVFSKVERIDVVQIDEEKKLKCSCCQVNFDKKIVDESSCFVVHPIGDVVDNEKKVTHVDDCVENMFPDDRIESGYVEINQEIESEKHSTKDEEFDTEDLHLNSFEKDLVQIEKGEDLHSQDLKFFIHYSGNQFFPFELHDSKAEELDEVRELIDLKTEENRHNLEDEDHEFGDFQKANFELHDSKADELDKVRELIDLKTEENRHNLEDEDHEFGDFQKANLISIENVDSDHRKTEDLSKFIVNLIDFGSEEVVISQEAQASSIESEDFQDSDSDLHSIHEDDHVSIGTEIPVLDSFDEIRYEEPSTNYDIFHPNLEIDFEEAREDENDEDVEEERAPETPSSHHSRNPLHKKWLMFETKEVGVEDSFDGSVISESDGGDLVNTSEKLKLALKAERKALQDLYSELEEERNASMVAANETMAMINRLQEEKAAMQMEALQYQRMMEEQSEYDQEALQLLNDLMMKKEKELELYRKKVLEYEAKEKTRVARMSTRTGTSSISWSHSEDEDGMSIDSVQVPKDENTFDSNREIQGQDTSVGNVLDLESSLAVFEEERVSILEQLRVLEEKLFALSDEEDRHFANISIIEDHYEEINTFGFNGQITESTTNGFGINGKQPTGKRLLPLLDVISNTKEDGVTVRNGYENGFYSAKFEDTAVTRFELEKKRIDMEEEVDQLYTRLQALEADREFLNHCIKSMKKGDKGMELLQEILHHLKDLRDVNLRAKNYTENALL</sequence>
<proteinExistence type="predicted"/>
<dbReference type="OrthoDB" id="1888939at2759"/>
<accession>A0A2U1NSB1</accession>
<dbReference type="InterPro" id="IPR007656">
    <property type="entry name" value="GTD-bd"/>
</dbReference>
<comment type="caution">
    <text evidence="9">The sequence shown here is derived from an EMBL/GenBank/DDBJ whole genome shotgun (WGS) entry which is preliminary data.</text>
</comment>
<dbReference type="GO" id="GO:0080115">
    <property type="term" value="F:myosin XI tail binding"/>
    <property type="evidence" value="ECO:0007669"/>
    <property type="project" value="UniProtKB-ARBA"/>
</dbReference>
<dbReference type="GO" id="GO:0016020">
    <property type="term" value="C:membrane"/>
    <property type="evidence" value="ECO:0007669"/>
    <property type="project" value="UniProtKB-SubCell"/>
</dbReference>
<keyword evidence="2 7" id="KW-0812">Transmembrane</keyword>
<dbReference type="PROSITE" id="PS51775">
    <property type="entry name" value="GTD_BINDING"/>
    <property type="match status" value="1"/>
</dbReference>
<reference evidence="9 10" key="1">
    <citation type="journal article" date="2018" name="Mol. Plant">
        <title>The genome of Artemisia annua provides insight into the evolution of Asteraceae family and artemisinin biosynthesis.</title>
        <authorList>
            <person name="Shen Q."/>
            <person name="Zhang L."/>
            <person name="Liao Z."/>
            <person name="Wang S."/>
            <person name="Yan T."/>
            <person name="Shi P."/>
            <person name="Liu M."/>
            <person name="Fu X."/>
            <person name="Pan Q."/>
            <person name="Wang Y."/>
            <person name="Lv Z."/>
            <person name="Lu X."/>
            <person name="Zhang F."/>
            <person name="Jiang W."/>
            <person name="Ma Y."/>
            <person name="Chen M."/>
            <person name="Hao X."/>
            <person name="Li L."/>
            <person name="Tang Y."/>
            <person name="Lv G."/>
            <person name="Zhou Y."/>
            <person name="Sun X."/>
            <person name="Brodelius P.E."/>
            <person name="Rose J.K.C."/>
            <person name="Tang K."/>
        </authorList>
    </citation>
    <scope>NUCLEOTIDE SEQUENCE [LARGE SCALE GENOMIC DNA]</scope>
    <source>
        <strain evidence="10">cv. Huhao1</strain>
        <tissue evidence="9">Leaf</tissue>
    </source>
</reference>
<feature type="compositionally biased region" description="Basic and acidic residues" evidence="6">
    <location>
        <begin position="387"/>
        <end position="397"/>
    </location>
</feature>
<dbReference type="PANTHER" id="PTHR31448">
    <property type="entry name" value="MYOSIN-BINDING PROTEIN 2"/>
    <property type="match status" value="1"/>
</dbReference>
<evidence type="ECO:0000256" key="6">
    <source>
        <dbReference type="SAM" id="MobiDB-lite"/>
    </source>
</evidence>
<evidence type="ECO:0000256" key="1">
    <source>
        <dbReference type="ARBA" id="ARBA00004167"/>
    </source>
</evidence>
<keyword evidence="10" id="KW-1185">Reference proteome</keyword>
<organism evidence="9 10">
    <name type="scientific">Artemisia annua</name>
    <name type="common">Sweet wormwood</name>
    <dbReference type="NCBI Taxonomy" id="35608"/>
    <lineage>
        <taxon>Eukaryota</taxon>
        <taxon>Viridiplantae</taxon>
        <taxon>Streptophyta</taxon>
        <taxon>Embryophyta</taxon>
        <taxon>Tracheophyta</taxon>
        <taxon>Spermatophyta</taxon>
        <taxon>Magnoliopsida</taxon>
        <taxon>eudicotyledons</taxon>
        <taxon>Gunneridae</taxon>
        <taxon>Pentapetalae</taxon>
        <taxon>asterids</taxon>
        <taxon>campanulids</taxon>
        <taxon>Asterales</taxon>
        <taxon>Asteraceae</taxon>
        <taxon>Asteroideae</taxon>
        <taxon>Anthemideae</taxon>
        <taxon>Artemisiinae</taxon>
        <taxon>Artemisia</taxon>
    </lineage>
</organism>
<comment type="subcellular location">
    <subcellularLocation>
        <location evidence="1">Membrane</location>
        <topology evidence="1">Single-pass membrane protein</topology>
    </subcellularLocation>
</comment>
<evidence type="ECO:0000313" key="9">
    <source>
        <dbReference type="EMBL" id="PWA76405.1"/>
    </source>
</evidence>
<dbReference type="EMBL" id="PKPP01002273">
    <property type="protein sequence ID" value="PWA76405.1"/>
    <property type="molecule type" value="Genomic_DNA"/>
</dbReference>
<feature type="coiled-coil region" evidence="5">
    <location>
        <begin position="772"/>
        <end position="799"/>
    </location>
</feature>
<feature type="region of interest" description="Disordered" evidence="6">
    <location>
        <begin position="436"/>
        <end position="461"/>
    </location>
</feature>
<feature type="domain" description="GTD-binding" evidence="8">
    <location>
        <begin position="496"/>
        <end position="594"/>
    </location>
</feature>
<keyword evidence="5" id="KW-0175">Coiled coil</keyword>
<protein>
    <submittedName>
        <fullName evidence="9">Zein-binding domain-containing protein</fullName>
    </submittedName>
</protein>
<evidence type="ECO:0000259" key="8">
    <source>
        <dbReference type="PROSITE" id="PS51775"/>
    </source>
</evidence>
<feature type="compositionally biased region" description="Acidic residues" evidence="6">
    <location>
        <begin position="436"/>
        <end position="449"/>
    </location>
</feature>
<feature type="coiled-coil region" evidence="5">
    <location>
        <begin position="498"/>
        <end position="596"/>
    </location>
</feature>
<evidence type="ECO:0000256" key="5">
    <source>
        <dbReference type="SAM" id="Coils"/>
    </source>
</evidence>
<dbReference type="Proteomes" id="UP000245207">
    <property type="component" value="Unassembled WGS sequence"/>
</dbReference>
<dbReference type="STRING" id="35608.A0A2U1NSB1"/>
<dbReference type="InterPro" id="IPR039306">
    <property type="entry name" value="MYOB"/>
</dbReference>